<sequence length="623" mass="69379">MNFLVYLLFLLHSGILVIGRGRIIATPGHVIASSRSKLGEQTKHQTVLTEDGKVCKFPFRYGGSVHHRCISNLFSSRPWCATTHNFDRDQEWGICAPLPDTVQDYCKSKPCLNGGLCVSDPHLMSYHCICTEEFTGKTCKQAKCYEPVHLKYYDVGDIWGRIYEGRVEQCSCSKGIIECQVVRYTGCSINPCQNNTSCRWIVATNEPVCACKPGFVGSLCTFTSNTDCFNNNGTDYRGTAHTTQLGATCLRWNSDILHFNERTAEQAAQLGLGAHNFCRNPDNDESPWCYILNGRTISWEYCNIKPCQQTQQIDVTMTVQAVEDPSGDPSESEVPQLFVRVPITETTQSKTGPACGKRHKKRRAPAGRIIGGTSSLPGAHPWLAALYIGKNFCSGSLIMSCWVVSAAHCFSNSPLKSSIRVVLGQHFFNDTGPNVQTFEVDKYIFPDKFSVFNEAEHDIVLIKLKKKDKHCAKRTQFVSTICLPEPDITFIPSTYCHIAGWGHSKEGAQTYENHLQETVVPIISSKHCSSPEVYGNAITENMLCAGHLDCRRDACQGDSGGPLACEQNDIFYLHGIISWGDGCARSNKPGVYTRVSRYMDWIKSSIKPKPKANEEQMQQIPLK</sequence>
<dbReference type="Pfam" id="PF00051">
    <property type="entry name" value="Kringle"/>
    <property type="match status" value="1"/>
</dbReference>
<dbReference type="FunFam" id="2.40.20.10:FF:000016">
    <property type="entry name" value="Coagulation factor XII"/>
    <property type="match status" value="1"/>
</dbReference>
<dbReference type="SUPFAM" id="SSF57603">
    <property type="entry name" value="FnI-like domain"/>
    <property type="match status" value="1"/>
</dbReference>
<comment type="subcellular location">
    <subcellularLocation>
        <location evidence="1">Secreted</location>
        <location evidence="1">Extracellular space</location>
    </subcellularLocation>
</comment>
<dbReference type="GeneTree" id="ENSGT00940000159778"/>
<feature type="region of interest" description="Disordered" evidence="19">
    <location>
        <begin position="348"/>
        <end position="372"/>
    </location>
</feature>
<evidence type="ECO:0000313" key="27">
    <source>
        <dbReference type="Proteomes" id="UP000694620"/>
    </source>
</evidence>
<dbReference type="SMART" id="SM00020">
    <property type="entry name" value="Tryp_SPc"/>
    <property type="match status" value="1"/>
</dbReference>
<dbReference type="SMART" id="SM00181">
    <property type="entry name" value="EGF"/>
    <property type="match status" value="2"/>
</dbReference>
<evidence type="ECO:0000256" key="18">
    <source>
        <dbReference type="RuleBase" id="RU363034"/>
    </source>
</evidence>
<dbReference type="PANTHER" id="PTHR24264:SF43">
    <property type="entry name" value="HEPATOCYTE GROWTH FACTOR ACTIVATOR"/>
    <property type="match status" value="1"/>
</dbReference>
<feature type="domain" description="EGF-like" evidence="21">
    <location>
        <begin position="102"/>
        <end position="140"/>
    </location>
</feature>
<dbReference type="InterPro" id="IPR000001">
    <property type="entry name" value="Kringle"/>
</dbReference>
<dbReference type="PROSITE" id="PS00023">
    <property type="entry name" value="FN2_1"/>
    <property type="match status" value="1"/>
</dbReference>
<keyword evidence="9 18" id="KW-0720">Serine protease</keyword>
<evidence type="ECO:0000256" key="10">
    <source>
        <dbReference type="ARBA" id="ARBA00023145"/>
    </source>
</evidence>
<dbReference type="Gene3D" id="2.40.20.10">
    <property type="entry name" value="Plasminogen Kringle 4"/>
    <property type="match status" value="1"/>
</dbReference>
<feature type="domain" description="Fibronectin type-I" evidence="24">
    <location>
        <begin position="142"/>
        <end position="182"/>
    </location>
</feature>
<evidence type="ECO:0000256" key="13">
    <source>
        <dbReference type="ARBA" id="ARBA00036320"/>
    </source>
</evidence>
<dbReference type="PROSITE" id="PS00021">
    <property type="entry name" value="KRINGLE_1"/>
    <property type="match status" value="1"/>
</dbReference>
<keyword evidence="3 15" id="KW-0245">EGF-like domain</keyword>
<dbReference type="InterPro" id="IPR000083">
    <property type="entry name" value="Fibronectin_type1"/>
</dbReference>
<dbReference type="InterPro" id="IPR018114">
    <property type="entry name" value="TRYPSIN_HIS"/>
</dbReference>
<dbReference type="InterPro" id="IPR001254">
    <property type="entry name" value="Trypsin_dom"/>
</dbReference>
<keyword evidence="5 18" id="KW-0645">Protease</keyword>
<accession>A0A8C4RH88</accession>
<feature type="disulfide bond" evidence="15">
    <location>
        <begin position="111"/>
        <end position="128"/>
    </location>
</feature>
<name>A0A8C4RH88_ERPCA</name>
<keyword evidence="2" id="KW-0964">Secreted</keyword>
<dbReference type="InterPro" id="IPR013806">
    <property type="entry name" value="Kringle-like"/>
</dbReference>
<dbReference type="AlphaFoldDB" id="A0A8C4RH88"/>
<dbReference type="InterPro" id="IPR038178">
    <property type="entry name" value="Kringle_sf"/>
</dbReference>
<dbReference type="CDD" id="cd00062">
    <property type="entry name" value="FN2"/>
    <property type="match status" value="1"/>
</dbReference>
<evidence type="ECO:0000256" key="3">
    <source>
        <dbReference type="ARBA" id="ARBA00022536"/>
    </source>
</evidence>
<evidence type="ECO:0000256" key="19">
    <source>
        <dbReference type="SAM" id="MobiDB-lite"/>
    </source>
</evidence>
<feature type="signal peptide" evidence="20">
    <location>
        <begin position="1"/>
        <end position="19"/>
    </location>
</feature>
<dbReference type="PANTHER" id="PTHR24264">
    <property type="entry name" value="TRYPSIN-RELATED"/>
    <property type="match status" value="1"/>
</dbReference>
<evidence type="ECO:0000256" key="5">
    <source>
        <dbReference type="ARBA" id="ARBA00022670"/>
    </source>
</evidence>
<evidence type="ECO:0000256" key="16">
    <source>
        <dbReference type="PROSITE-ProRule" id="PRU00121"/>
    </source>
</evidence>
<feature type="domain" description="Fibronectin type-II" evidence="25">
    <location>
        <begin position="50"/>
        <end position="97"/>
    </location>
</feature>
<dbReference type="InterPro" id="IPR033116">
    <property type="entry name" value="TRYPSIN_SER"/>
</dbReference>
<dbReference type="Ensembl" id="ENSECRT00000002635.1">
    <property type="protein sequence ID" value="ENSECRP00000002595.1"/>
    <property type="gene ID" value="ENSECRG00000001772.1"/>
</dbReference>
<dbReference type="CDD" id="cd00108">
    <property type="entry name" value="KR"/>
    <property type="match status" value="1"/>
</dbReference>
<dbReference type="PROSITE" id="PS01186">
    <property type="entry name" value="EGF_2"/>
    <property type="match status" value="1"/>
</dbReference>
<dbReference type="PROSITE" id="PS51092">
    <property type="entry name" value="FN2_2"/>
    <property type="match status" value="1"/>
</dbReference>
<evidence type="ECO:0000256" key="12">
    <source>
        <dbReference type="ARBA" id="ARBA00023180"/>
    </source>
</evidence>
<feature type="disulfide bond" evidence="15">
    <location>
        <begin position="192"/>
        <end position="209"/>
    </location>
</feature>
<dbReference type="Proteomes" id="UP000694620">
    <property type="component" value="Chromosome 5"/>
</dbReference>
<feature type="chain" id="PRO_5034598241" description="trypsin" evidence="20">
    <location>
        <begin position="20"/>
        <end position="623"/>
    </location>
</feature>
<evidence type="ECO:0000259" key="22">
    <source>
        <dbReference type="PROSITE" id="PS50070"/>
    </source>
</evidence>
<keyword evidence="7" id="KW-0677">Repeat</keyword>
<dbReference type="PROSITE" id="PS00134">
    <property type="entry name" value="TRYPSIN_HIS"/>
    <property type="match status" value="1"/>
</dbReference>
<dbReference type="EC" id="3.4.21.4" evidence="14"/>
<dbReference type="FunFam" id="2.10.25.10:FF:000255">
    <property type="entry name" value="Sushi, nidogen and EGF-like domains 1"/>
    <property type="match status" value="1"/>
</dbReference>
<dbReference type="InterPro" id="IPR050127">
    <property type="entry name" value="Serine_Proteases_S1"/>
</dbReference>
<dbReference type="InterPro" id="IPR009003">
    <property type="entry name" value="Peptidase_S1_PA"/>
</dbReference>
<evidence type="ECO:0000259" key="25">
    <source>
        <dbReference type="PROSITE" id="PS51092"/>
    </source>
</evidence>
<evidence type="ECO:0000256" key="2">
    <source>
        <dbReference type="ARBA" id="ARBA00022525"/>
    </source>
</evidence>
<dbReference type="Gene3D" id="2.10.25.10">
    <property type="entry name" value="Laminin"/>
    <property type="match status" value="2"/>
</dbReference>
<feature type="domain" description="Peptidase S1" evidence="23">
    <location>
        <begin position="369"/>
        <end position="607"/>
    </location>
</feature>
<reference evidence="26" key="2">
    <citation type="submission" date="2025-08" db="UniProtKB">
        <authorList>
            <consortium name="Ensembl"/>
        </authorList>
    </citation>
    <scope>IDENTIFICATION</scope>
</reference>
<dbReference type="PROSITE" id="PS51091">
    <property type="entry name" value="FN1_2"/>
    <property type="match status" value="1"/>
</dbReference>
<evidence type="ECO:0000259" key="23">
    <source>
        <dbReference type="PROSITE" id="PS50240"/>
    </source>
</evidence>
<dbReference type="PROSITE" id="PS50070">
    <property type="entry name" value="KRINGLE_2"/>
    <property type="match status" value="1"/>
</dbReference>
<dbReference type="PROSITE" id="PS01253">
    <property type="entry name" value="FN1_1"/>
    <property type="match status" value="1"/>
</dbReference>
<dbReference type="PROSITE" id="PS00135">
    <property type="entry name" value="TRYPSIN_SER"/>
    <property type="match status" value="1"/>
</dbReference>
<dbReference type="SMART" id="SM00059">
    <property type="entry name" value="FN2"/>
    <property type="match status" value="1"/>
</dbReference>
<dbReference type="InterPro" id="IPR036943">
    <property type="entry name" value="FN_type2_sf"/>
</dbReference>
<protein>
    <recommendedName>
        <fullName evidence="14">trypsin</fullName>
        <ecNumber evidence="14">3.4.21.4</ecNumber>
    </recommendedName>
</protein>
<evidence type="ECO:0000256" key="11">
    <source>
        <dbReference type="ARBA" id="ARBA00023157"/>
    </source>
</evidence>
<feature type="domain" description="Kringle" evidence="22">
    <location>
        <begin position="227"/>
        <end position="307"/>
    </location>
</feature>
<keyword evidence="8 18" id="KW-0378">Hydrolase</keyword>
<dbReference type="PRINTS" id="PR00013">
    <property type="entry name" value="FNTYPEII"/>
</dbReference>
<comment type="caution">
    <text evidence="17">Lacks conserved residue(s) required for the propagation of feature annotation.</text>
</comment>
<dbReference type="OrthoDB" id="9925451at2759"/>
<keyword evidence="11 15" id="KW-1015">Disulfide bond</keyword>
<dbReference type="InterPro" id="IPR043504">
    <property type="entry name" value="Peptidase_S1_PA_chymotrypsin"/>
</dbReference>
<dbReference type="GO" id="GO:0007596">
    <property type="term" value="P:blood coagulation"/>
    <property type="evidence" value="ECO:0007669"/>
    <property type="project" value="TreeGrafter"/>
</dbReference>
<evidence type="ECO:0000256" key="15">
    <source>
        <dbReference type="PROSITE-ProRule" id="PRU00076"/>
    </source>
</evidence>
<organism evidence="26 27">
    <name type="scientific">Erpetoichthys calabaricus</name>
    <name type="common">Rope fish</name>
    <name type="synonym">Calamoichthys calabaricus</name>
    <dbReference type="NCBI Taxonomy" id="27687"/>
    <lineage>
        <taxon>Eukaryota</taxon>
        <taxon>Metazoa</taxon>
        <taxon>Chordata</taxon>
        <taxon>Craniata</taxon>
        <taxon>Vertebrata</taxon>
        <taxon>Euteleostomi</taxon>
        <taxon>Actinopterygii</taxon>
        <taxon>Polypteriformes</taxon>
        <taxon>Polypteridae</taxon>
        <taxon>Erpetoichthys</taxon>
    </lineage>
</organism>
<dbReference type="Gene3D" id="2.40.10.10">
    <property type="entry name" value="Trypsin-like serine proteases"/>
    <property type="match status" value="1"/>
</dbReference>
<dbReference type="PRINTS" id="PR00018">
    <property type="entry name" value="KRINGLE"/>
</dbReference>
<evidence type="ECO:0000256" key="8">
    <source>
        <dbReference type="ARBA" id="ARBA00022801"/>
    </source>
</evidence>
<feature type="compositionally biased region" description="Basic residues" evidence="19">
    <location>
        <begin position="356"/>
        <end position="365"/>
    </location>
</feature>
<dbReference type="GO" id="GO:0031638">
    <property type="term" value="P:zymogen activation"/>
    <property type="evidence" value="ECO:0007669"/>
    <property type="project" value="TreeGrafter"/>
</dbReference>
<proteinExistence type="predicted"/>
<dbReference type="Pfam" id="PF00089">
    <property type="entry name" value="Trypsin"/>
    <property type="match status" value="1"/>
</dbReference>
<evidence type="ECO:0000256" key="6">
    <source>
        <dbReference type="ARBA" id="ARBA00022729"/>
    </source>
</evidence>
<evidence type="ECO:0000259" key="21">
    <source>
        <dbReference type="PROSITE" id="PS50026"/>
    </source>
</evidence>
<dbReference type="Pfam" id="PF00040">
    <property type="entry name" value="fn2"/>
    <property type="match status" value="1"/>
</dbReference>
<dbReference type="FunFam" id="2.40.10.10:FF:000061">
    <property type="entry name" value="Hepatocyte growth factor activator"/>
    <property type="match status" value="1"/>
</dbReference>
<dbReference type="PRINTS" id="PR00722">
    <property type="entry name" value="CHYMOTRYPSIN"/>
</dbReference>
<dbReference type="InterPro" id="IPR000562">
    <property type="entry name" value="FN_type2_dom"/>
</dbReference>
<dbReference type="CDD" id="cd00061">
    <property type="entry name" value="FN1"/>
    <property type="match status" value="1"/>
</dbReference>
<evidence type="ECO:0000256" key="4">
    <source>
        <dbReference type="ARBA" id="ARBA00022572"/>
    </source>
</evidence>
<reference evidence="26" key="3">
    <citation type="submission" date="2025-09" db="UniProtKB">
        <authorList>
            <consortium name="Ensembl"/>
        </authorList>
    </citation>
    <scope>IDENTIFICATION</scope>
</reference>
<evidence type="ECO:0000256" key="1">
    <source>
        <dbReference type="ARBA" id="ARBA00004239"/>
    </source>
</evidence>
<gene>
    <name evidence="26" type="primary">HGFAC</name>
</gene>
<keyword evidence="6 20" id="KW-0732">Signal</keyword>
<dbReference type="InterPro" id="IPR018056">
    <property type="entry name" value="Kringle_CS"/>
</dbReference>
<comment type="catalytic activity">
    <reaction evidence="13">
        <text>Preferential cleavage: Arg-|-Xaa, Lys-|-Xaa.</text>
        <dbReference type="EC" id="3.4.21.4"/>
    </reaction>
</comment>
<dbReference type="GO" id="GO:0004252">
    <property type="term" value="F:serine-type endopeptidase activity"/>
    <property type="evidence" value="ECO:0007669"/>
    <property type="project" value="UniProtKB-EC"/>
</dbReference>
<evidence type="ECO:0000256" key="17">
    <source>
        <dbReference type="PROSITE-ProRule" id="PRU00479"/>
    </source>
</evidence>
<keyword evidence="4 16" id="KW-0420">Kringle</keyword>
<evidence type="ECO:0000256" key="7">
    <source>
        <dbReference type="ARBA" id="ARBA00022737"/>
    </source>
</evidence>
<dbReference type="CDD" id="cd00190">
    <property type="entry name" value="Tryp_SPc"/>
    <property type="match status" value="1"/>
</dbReference>
<evidence type="ECO:0000313" key="26">
    <source>
        <dbReference type="Ensembl" id="ENSECRP00000002595.1"/>
    </source>
</evidence>
<dbReference type="SUPFAM" id="SSF50494">
    <property type="entry name" value="Trypsin-like serine proteases"/>
    <property type="match status" value="1"/>
</dbReference>
<dbReference type="SUPFAM" id="SSF57440">
    <property type="entry name" value="Kringle-like"/>
    <property type="match status" value="2"/>
</dbReference>
<dbReference type="PROSITE" id="PS50026">
    <property type="entry name" value="EGF_3"/>
    <property type="match status" value="2"/>
</dbReference>
<dbReference type="SMART" id="SM00130">
    <property type="entry name" value="KR"/>
    <property type="match status" value="1"/>
</dbReference>
<evidence type="ECO:0000256" key="14">
    <source>
        <dbReference type="ARBA" id="ARBA00038868"/>
    </source>
</evidence>
<dbReference type="PROSITE" id="PS00022">
    <property type="entry name" value="EGF_1"/>
    <property type="match status" value="2"/>
</dbReference>
<dbReference type="Gene3D" id="2.10.10.10">
    <property type="entry name" value="Fibronectin, type II, collagen-binding"/>
    <property type="match status" value="1"/>
</dbReference>
<feature type="disulfide bond" evidence="15">
    <location>
        <begin position="211"/>
        <end position="220"/>
    </location>
</feature>
<dbReference type="SUPFAM" id="SSF57196">
    <property type="entry name" value="EGF/Laminin"/>
    <property type="match status" value="1"/>
</dbReference>
<keyword evidence="27" id="KW-1185">Reference proteome</keyword>
<keyword evidence="10" id="KW-0865">Zymogen</keyword>
<reference evidence="26" key="1">
    <citation type="submission" date="2021-06" db="EMBL/GenBank/DDBJ databases">
        <authorList>
            <consortium name="Wellcome Sanger Institute Data Sharing"/>
        </authorList>
    </citation>
    <scope>NUCLEOTIDE SEQUENCE [LARGE SCALE GENOMIC DNA]</scope>
</reference>
<feature type="domain" description="EGF-like" evidence="21">
    <location>
        <begin position="183"/>
        <end position="221"/>
    </location>
</feature>
<evidence type="ECO:0000256" key="9">
    <source>
        <dbReference type="ARBA" id="ARBA00022825"/>
    </source>
</evidence>
<dbReference type="InterPro" id="IPR000742">
    <property type="entry name" value="EGF"/>
</dbReference>
<dbReference type="GO" id="GO:0005615">
    <property type="term" value="C:extracellular space"/>
    <property type="evidence" value="ECO:0007669"/>
    <property type="project" value="TreeGrafter"/>
</dbReference>
<evidence type="ECO:0000256" key="20">
    <source>
        <dbReference type="SAM" id="SignalP"/>
    </source>
</evidence>
<dbReference type="PROSITE" id="PS50240">
    <property type="entry name" value="TRYPSIN_DOM"/>
    <property type="match status" value="1"/>
</dbReference>
<feature type="disulfide bond" evidence="15">
    <location>
        <begin position="130"/>
        <end position="139"/>
    </location>
</feature>
<keyword evidence="12" id="KW-0325">Glycoprotein</keyword>
<dbReference type="InterPro" id="IPR001314">
    <property type="entry name" value="Peptidase_S1A"/>
</dbReference>
<dbReference type="Pfam" id="PF00008">
    <property type="entry name" value="EGF"/>
    <property type="match status" value="2"/>
</dbReference>
<evidence type="ECO:0000259" key="24">
    <source>
        <dbReference type="PROSITE" id="PS51091"/>
    </source>
</evidence>